<dbReference type="Gene3D" id="3.90.1570.10">
    <property type="entry name" value="tt1808, chain A"/>
    <property type="match status" value="1"/>
</dbReference>
<proteinExistence type="predicted"/>
<dbReference type="Pfam" id="PF05685">
    <property type="entry name" value="Uma2"/>
    <property type="match status" value="1"/>
</dbReference>
<evidence type="ECO:0000259" key="1">
    <source>
        <dbReference type="Pfam" id="PF05685"/>
    </source>
</evidence>
<dbReference type="InterPro" id="IPR008538">
    <property type="entry name" value="Uma2"/>
</dbReference>
<gene>
    <name evidence="2" type="ORF">H6H03_25490</name>
</gene>
<protein>
    <submittedName>
        <fullName evidence="2">Uma2 family endonuclease</fullName>
    </submittedName>
</protein>
<keyword evidence="2" id="KW-0540">Nuclease</keyword>
<evidence type="ECO:0000313" key="3">
    <source>
        <dbReference type="Proteomes" id="UP000637383"/>
    </source>
</evidence>
<accession>A0ABR8KEP7</accession>
<evidence type="ECO:0000313" key="2">
    <source>
        <dbReference type="EMBL" id="MBD2737199.1"/>
    </source>
</evidence>
<name>A0ABR8KEP7_9NOSO</name>
<dbReference type="InterPro" id="IPR011335">
    <property type="entry name" value="Restrct_endonuc-II-like"/>
</dbReference>
<keyword evidence="2" id="KW-0378">Hydrolase</keyword>
<dbReference type="SUPFAM" id="SSF52980">
    <property type="entry name" value="Restriction endonuclease-like"/>
    <property type="match status" value="1"/>
</dbReference>
<feature type="domain" description="Putative restriction endonuclease" evidence="1">
    <location>
        <begin position="8"/>
        <end position="69"/>
    </location>
</feature>
<dbReference type="EMBL" id="JACJTU010000028">
    <property type="protein sequence ID" value="MBD2737199.1"/>
    <property type="molecule type" value="Genomic_DNA"/>
</dbReference>
<keyword evidence="2" id="KW-0255">Endonuclease</keyword>
<keyword evidence="3" id="KW-1185">Reference proteome</keyword>
<dbReference type="GO" id="GO:0004519">
    <property type="term" value="F:endonuclease activity"/>
    <property type="evidence" value="ECO:0007669"/>
    <property type="project" value="UniProtKB-KW"/>
</dbReference>
<reference evidence="2 3" key="1">
    <citation type="journal article" date="2020" name="ISME J.">
        <title>Comparative genomics reveals insights into cyanobacterial evolution and habitat adaptation.</title>
        <authorList>
            <person name="Chen M.Y."/>
            <person name="Teng W.K."/>
            <person name="Zhao L."/>
            <person name="Hu C.X."/>
            <person name="Zhou Y.K."/>
            <person name="Han B.P."/>
            <person name="Song L.R."/>
            <person name="Shu W.S."/>
        </authorList>
    </citation>
    <scope>NUCLEOTIDE SEQUENCE [LARGE SCALE GENOMIC DNA]</scope>
    <source>
        <strain evidence="2 3">FACHB-159</strain>
    </source>
</reference>
<dbReference type="Proteomes" id="UP000637383">
    <property type="component" value="Unassembled WGS sequence"/>
</dbReference>
<organism evidence="2 3">
    <name type="scientific">Nostoc paludosum FACHB-159</name>
    <dbReference type="NCBI Taxonomy" id="2692908"/>
    <lineage>
        <taxon>Bacteria</taxon>
        <taxon>Bacillati</taxon>
        <taxon>Cyanobacteriota</taxon>
        <taxon>Cyanophyceae</taxon>
        <taxon>Nostocales</taxon>
        <taxon>Nostocaceae</taxon>
        <taxon>Nostoc</taxon>
    </lineage>
</organism>
<dbReference type="InterPro" id="IPR012296">
    <property type="entry name" value="Nuclease_put_TT1808"/>
</dbReference>
<comment type="caution">
    <text evidence="2">The sequence shown here is derived from an EMBL/GenBank/DDBJ whole genome shotgun (WGS) entry which is preliminary data.</text>
</comment>
<sequence>MCEIESIDRDYNQKTCEYAVMGVVEYWIVDTLENKVTVCLLNQGSYKQTVFIPHQRIVSQTFPELTLTIQQVS</sequence>